<dbReference type="Proteomes" id="UP000434957">
    <property type="component" value="Unassembled WGS sequence"/>
</dbReference>
<feature type="signal peptide" evidence="1">
    <location>
        <begin position="1"/>
        <end position="25"/>
    </location>
</feature>
<comment type="caution">
    <text evidence="2">The sequence shown here is derived from an EMBL/GenBank/DDBJ whole genome shotgun (WGS) entry which is preliminary data.</text>
</comment>
<dbReference type="Proteomes" id="UP000429607">
    <property type="component" value="Unassembled WGS sequence"/>
</dbReference>
<evidence type="ECO:0000313" key="5">
    <source>
        <dbReference type="Proteomes" id="UP000434957"/>
    </source>
</evidence>
<name>A0A6A3HLP9_9STRA</name>
<gene>
    <name evidence="2" type="ORF">PR001_g27435</name>
    <name evidence="3" type="ORF">PR003_g28945</name>
</gene>
<accession>A0A6A3HLP9</accession>
<keyword evidence="5" id="KW-1185">Reference proteome</keyword>
<evidence type="ECO:0008006" key="6">
    <source>
        <dbReference type="Google" id="ProtNLM"/>
    </source>
</evidence>
<dbReference type="EMBL" id="QXFT01004615">
    <property type="protein sequence ID" value="KAE9276865.1"/>
    <property type="molecule type" value="Genomic_DNA"/>
</dbReference>
<organism evidence="2 4">
    <name type="scientific">Phytophthora rubi</name>
    <dbReference type="NCBI Taxonomy" id="129364"/>
    <lineage>
        <taxon>Eukaryota</taxon>
        <taxon>Sar</taxon>
        <taxon>Stramenopiles</taxon>
        <taxon>Oomycota</taxon>
        <taxon>Peronosporomycetes</taxon>
        <taxon>Peronosporales</taxon>
        <taxon>Peronosporaceae</taxon>
        <taxon>Phytophthora</taxon>
    </lineage>
</organism>
<evidence type="ECO:0000313" key="4">
    <source>
        <dbReference type="Proteomes" id="UP000429607"/>
    </source>
</evidence>
<dbReference type="AlphaFoldDB" id="A0A6A3HLP9"/>
<reference evidence="2 4" key="1">
    <citation type="submission" date="2018-09" db="EMBL/GenBank/DDBJ databases">
        <title>Genomic investigation of the strawberry pathogen Phytophthora fragariae indicates pathogenicity is determined by transcriptional variation in three key races.</title>
        <authorList>
            <person name="Adams T.M."/>
            <person name="Armitage A.D."/>
            <person name="Sobczyk M.K."/>
            <person name="Bates H.J."/>
            <person name="Dunwell J.M."/>
            <person name="Nellist C.F."/>
            <person name="Harrison R.J."/>
        </authorList>
    </citation>
    <scope>NUCLEOTIDE SEQUENCE [LARGE SCALE GENOMIC DNA]</scope>
    <source>
        <strain evidence="2 4">SCRP249</strain>
        <strain evidence="3 5">SCRP333</strain>
    </source>
</reference>
<feature type="chain" id="PRO_5036164166" description="RxLR effector protein" evidence="1">
    <location>
        <begin position="26"/>
        <end position="64"/>
    </location>
</feature>
<sequence length="64" mass="6917">MARKRCFAVLATIVALLTCFGPVTQVTTSELATSFSAGAFGEDHNGVQTHRRLRSNVRTTFGIC</sequence>
<evidence type="ECO:0000256" key="1">
    <source>
        <dbReference type="SAM" id="SignalP"/>
    </source>
</evidence>
<dbReference type="EMBL" id="QXFV01004436">
    <property type="protein sequence ID" value="KAE8969645.1"/>
    <property type="molecule type" value="Genomic_DNA"/>
</dbReference>
<evidence type="ECO:0000313" key="2">
    <source>
        <dbReference type="EMBL" id="KAE8969645.1"/>
    </source>
</evidence>
<proteinExistence type="predicted"/>
<evidence type="ECO:0000313" key="3">
    <source>
        <dbReference type="EMBL" id="KAE9276865.1"/>
    </source>
</evidence>
<protein>
    <recommendedName>
        <fullName evidence="6">RxLR effector protein</fullName>
    </recommendedName>
</protein>
<keyword evidence="1" id="KW-0732">Signal</keyword>